<proteinExistence type="predicted"/>
<sequence length="58" mass="5849">MENTASVLTTAVAVACFAFGLYAYLVLGWRFGGDGNTAGTVIGAAVAVGAVALTLLRR</sequence>
<keyword evidence="3" id="KW-1185">Reference proteome</keyword>
<keyword evidence="1" id="KW-1133">Transmembrane helix</keyword>
<dbReference type="Proteomes" id="UP001500194">
    <property type="component" value="Unassembled WGS sequence"/>
</dbReference>
<dbReference type="RefSeq" id="WP_227260530.1">
    <property type="nucleotide sequence ID" value="NZ_BAAADU010000002.1"/>
</dbReference>
<keyword evidence="1" id="KW-0472">Membrane</keyword>
<organism evidence="2 3">
    <name type="scientific">Salarchaeum japonicum</name>
    <dbReference type="NCBI Taxonomy" id="555573"/>
    <lineage>
        <taxon>Archaea</taxon>
        <taxon>Methanobacteriati</taxon>
        <taxon>Methanobacteriota</taxon>
        <taxon>Stenosarchaea group</taxon>
        <taxon>Halobacteria</taxon>
        <taxon>Halobacteriales</taxon>
        <taxon>Halobacteriaceae</taxon>
    </lineage>
</organism>
<reference evidence="2 3" key="1">
    <citation type="journal article" date="2019" name="Int. J. Syst. Evol. Microbiol.">
        <title>The Global Catalogue of Microorganisms (GCM) 10K type strain sequencing project: providing services to taxonomists for standard genome sequencing and annotation.</title>
        <authorList>
            <consortium name="The Broad Institute Genomics Platform"/>
            <consortium name="The Broad Institute Genome Sequencing Center for Infectious Disease"/>
            <person name="Wu L."/>
            <person name="Ma J."/>
        </authorList>
    </citation>
    <scope>NUCLEOTIDE SEQUENCE [LARGE SCALE GENOMIC DNA]</scope>
    <source>
        <strain evidence="2 3">JCM 16327</strain>
    </source>
</reference>
<evidence type="ECO:0000313" key="2">
    <source>
        <dbReference type="EMBL" id="GAA0654125.1"/>
    </source>
</evidence>
<comment type="caution">
    <text evidence="2">The sequence shown here is derived from an EMBL/GenBank/DDBJ whole genome shotgun (WGS) entry which is preliminary data.</text>
</comment>
<dbReference type="EMBL" id="BAAADU010000002">
    <property type="protein sequence ID" value="GAA0654125.1"/>
    <property type="molecule type" value="Genomic_DNA"/>
</dbReference>
<accession>A0AAV3T2X4</accession>
<dbReference type="GeneID" id="68573612"/>
<name>A0AAV3T2X4_9EURY</name>
<keyword evidence="1" id="KW-0812">Transmembrane</keyword>
<evidence type="ECO:0000256" key="1">
    <source>
        <dbReference type="SAM" id="Phobius"/>
    </source>
</evidence>
<protein>
    <submittedName>
        <fullName evidence="2">Uncharacterized protein</fullName>
    </submittedName>
</protein>
<feature type="transmembrane region" description="Helical" evidence="1">
    <location>
        <begin position="7"/>
        <end position="25"/>
    </location>
</feature>
<feature type="transmembrane region" description="Helical" evidence="1">
    <location>
        <begin position="37"/>
        <end position="56"/>
    </location>
</feature>
<evidence type="ECO:0000313" key="3">
    <source>
        <dbReference type="Proteomes" id="UP001500194"/>
    </source>
</evidence>
<dbReference type="AlphaFoldDB" id="A0AAV3T2X4"/>
<gene>
    <name evidence="2" type="ORF">GCM10009019_17100</name>
</gene>